<dbReference type="GO" id="GO:0047444">
    <property type="term" value="F:N-acylneuraminate-9-phosphate synthase activity"/>
    <property type="evidence" value="ECO:0007669"/>
    <property type="project" value="TreeGrafter"/>
</dbReference>
<dbReference type="GO" id="GO:0016051">
    <property type="term" value="P:carbohydrate biosynthetic process"/>
    <property type="evidence" value="ECO:0007669"/>
    <property type="project" value="InterPro"/>
</dbReference>
<dbReference type="Proteomes" id="UP000257014">
    <property type="component" value="Unassembled WGS sequence"/>
</dbReference>
<name>A0A3E0K3B3_9BACI</name>
<dbReference type="PANTHER" id="PTHR42966">
    <property type="entry name" value="N-ACETYLNEURAMINATE SYNTHASE"/>
    <property type="match status" value="1"/>
</dbReference>
<dbReference type="Gene3D" id="3.20.20.70">
    <property type="entry name" value="Aldolase class I"/>
    <property type="match status" value="1"/>
</dbReference>
<dbReference type="InterPro" id="IPR013974">
    <property type="entry name" value="SAF"/>
</dbReference>
<sequence>MGKQKINAVVNGESNSTYIIAEIGVNHNGDINLALKMIDAAYEAGADAVKFQSFKSDKLVSRFAEKAKYQQDHTGTNETQLEMLKKLELSPEDHLIIKEYCAKKDIDFLSTPFDEETAIFLKEIGIHAYKVGSGDLTNIPFLRKIDEFGLPIILSTGMSNLGEIEEALEVINKSSIALLHCTSSYPAPVEDINLRAMVTIQKAFNKVVGYSDHTEGIEIALAAVALGARIIEKHFTLDKNLPGPDHKASLEPHEFKQLVKSIRIVEKSLGDGVKRCMPSEENTKEVARKSLVVSQNLKPGDILTRKNLAIKRPGTGIQPKDYNLLLGKTVKREVKQDQVLTWDDVL</sequence>
<dbReference type="SUPFAM" id="SSF51569">
    <property type="entry name" value="Aldolase"/>
    <property type="match status" value="1"/>
</dbReference>
<dbReference type="AlphaFoldDB" id="A0A3E0K3B3"/>
<organism evidence="2 3">
    <name type="scientific">Caldibacillus debilis</name>
    <dbReference type="NCBI Taxonomy" id="301148"/>
    <lineage>
        <taxon>Bacteria</taxon>
        <taxon>Bacillati</taxon>
        <taxon>Bacillota</taxon>
        <taxon>Bacilli</taxon>
        <taxon>Bacillales</taxon>
        <taxon>Bacillaceae</taxon>
        <taxon>Caldibacillus</taxon>
    </lineage>
</organism>
<dbReference type="InterPro" id="IPR020007">
    <property type="entry name" value="NeuB/NeuA"/>
</dbReference>
<feature type="domain" description="AFP-like" evidence="1">
    <location>
        <begin position="290"/>
        <end position="346"/>
    </location>
</feature>
<dbReference type="CDD" id="cd11615">
    <property type="entry name" value="SAF_NeuB_like"/>
    <property type="match status" value="1"/>
</dbReference>
<comment type="caution">
    <text evidence="2">The sequence shown here is derived from an EMBL/GenBank/DDBJ whole genome shotgun (WGS) entry which is preliminary data.</text>
</comment>
<accession>A0A3E0K3B3</accession>
<dbReference type="Gene3D" id="3.90.1210.10">
    <property type="entry name" value="Antifreeze-like/N-acetylneuraminic acid synthase C-terminal domain"/>
    <property type="match status" value="1"/>
</dbReference>
<dbReference type="SUPFAM" id="SSF51269">
    <property type="entry name" value="AFP III-like domain"/>
    <property type="match status" value="1"/>
</dbReference>
<reference evidence="2 3" key="1">
    <citation type="submission" date="2018-03" db="EMBL/GenBank/DDBJ databases">
        <authorList>
            <person name="Keele B.F."/>
        </authorList>
    </citation>
    <scope>NUCLEOTIDE SEQUENCE [LARGE SCALE GENOMIC DNA]</scope>
    <source>
        <strain evidence="2">ZCTH4_d</strain>
    </source>
</reference>
<evidence type="ECO:0000259" key="1">
    <source>
        <dbReference type="PROSITE" id="PS50844"/>
    </source>
</evidence>
<dbReference type="NCBIfam" id="TIGR03569">
    <property type="entry name" value="NeuB_NnaB"/>
    <property type="match status" value="1"/>
</dbReference>
<dbReference type="SMART" id="SM00858">
    <property type="entry name" value="SAF"/>
    <property type="match status" value="1"/>
</dbReference>
<dbReference type="InterPro" id="IPR051690">
    <property type="entry name" value="PseI-like"/>
</dbReference>
<dbReference type="InterPro" id="IPR013785">
    <property type="entry name" value="Aldolase_TIM"/>
</dbReference>
<dbReference type="InterPro" id="IPR057736">
    <property type="entry name" value="SAF_PseI/NeuA/NeuB"/>
</dbReference>
<dbReference type="PROSITE" id="PS50844">
    <property type="entry name" value="AFP_LIKE"/>
    <property type="match status" value="1"/>
</dbReference>
<dbReference type="InterPro" id="IPR013132">
    <property type="entry name" value="PseI/NeuA/B-like_N"/>
</dbReference>
<dbReference type="EMBL" id="QEWE01000020">
    <property type="protein sequence ID" value="REJ27593.1"/>
    <property type="molecule type" value="Genomic_DNA"/>
</dbReference>
<dbReference type="InterPro" id="IPR036732">
    <property type="entry name" value="AFP_Neu5c_C_sf"/>
</dbReference>
<dbReference type="PANTHER" id="PTHR42966:SF1">
    <property type="entry name" value="SIALIC ACID SYNTHASE"/>
    <property type="match status" value="1"/>
</dbReference>
<evidence type="ECO:0000313" key="2">
    <source>
        <dbReference type="EMBL" id="REJ27593.1"/>
    </source>
</evidence>
<dbReference type="InterPro" id="IPR006190">
    <property type="entry name" value="SAF_AFP_Neu5Ac"/>
</dbReference>
<dbReference type="RefSeq" id="WP_276643990.1">
    <property type="nucleotide sequence ID" value="NZ_QEWE01000020.1"/>
</dbReference>
<dbReference type="Pfam" id="PF03102">
    <property type="entry name" value="NeuB"/>
    <property type="match status" value="1"/>
</dbReference>
<gene>
    <name evidence="2" type="primary">neuB</name>
    <name evidence="2" type="ORF">C6P37_10805</name>
</gene>
<dbReference type="Pfam" id="PF08666">
    <property type="entry name" value="SAF"/>
    <property type="match status" value="1"/>
</dbReference>
<protein>
    <submittedName>
        <fullName evidence="2">N-acetylneuraminate synthase</fullName>
    </submittedName>
</protein>
<evidence type="ECO:0000313" key="3">
    <source>
        <dbReference type="Proteomes" id="UP000257014"/>
    </source>
</evidence>
<proteinExistence type="predicted"/>